<dbReference type="AlphaFoldDB" id="A0A9D2IF36"/>
<keyword evidence="2" id="KW-0004">4Fe-4S</keyword>
<dbReference type="Pfam" id="PF00037">
    <property type="entry name" value="Fer4"/>
    <property type="match status" value="1"/>
</dbReference>
<dbReference type="SUPFAM" id="SSF54862">
    <property type="entry name" value="4Fe-4S ferredoxins"/>
    <property type="match status" value="1"/>
</dbReference>
<reference evidence="8" key="2">
    <citation type="submission" date="2021-04" db="EMBL/GenBank/DDBJ databases">
        <authorList>
            <person name="Gilroy R."/>
        </authorList>
    </citation>
    <scope>NUCLEOTIDE SEQUENCE</scope>
    <source>
        <strain evidence="8">CHK192-9172</strain>
    </source>
</reference>
<dbReference type="InterPro" id="IPR017900">
    <property type="entry name" value="4Fe4S_Fe_S_CS"/>
</dbReference>
<evidence type="ECO:0000256" key="3">
    <source>
        <dbReference type="ARBA" id="ARBA00022723"/>
    </source>
</evidence>
<keyword evidence="6" id="KW-0411">Iron-sulfur</keyword>
<sequence>MEKIQEEYGKISEKYCNHIVQYPPEVSLCAGCTSCEAVCAMVHDGAVSPSLSRIQLERGTVSMIHTIHACMQCRDHPCYSACPKKDKAMCIDEKLGIAYVNQEECVGCRLCVKACPFEPKRIRMNLDKPRPKAIKCDMCRTRPNGPACVEYCQVRCIGKSEDPVPVDDRGRTQGLF</sequence>
<evidence type="ECO:0000259" key="7">
    <source>
        <dbReference type="PROSITE" id="PS51379"/>
    </source>
</evidence>
<accession>A0A9D2IF36</accession>
<dbReference type="Gene3D" id="3.30.70.20">
    <property type="match status" value="2"/>
</dbReference>
<dbReference type="InterPro" id="IPR017896">
    <property type="entry name" value="4Fe4S_Fe-S-bd"/>
</dbReference>
<evidence type="ECO:0000256" key="5">
    <source>
        <dbReference type="ARBA" id="ARBA00023004"/>
    </source>
</evidence>
<keyword evidence="1" id="KW-0813">Transport</keyword>
<name>A0A9D2IF36_9FIRM</name>
<dbReference type="GO" id="GO:0051539">
    <property type="term" value="F:4 iron, 4 sulfur cluster binding"/>
    <property type="evidence" value="ECO:0007669"/>
    <property type="project" value="UniProtKB-KW"/>
</dbReference>
<feature type="domain" description="4Fe-4S ferredoxin-type" evidence="7">
    <location>
        <begin position="96"/>
        <end position="125"/>
    </location>
</feature>
<keyword evidence="3" id="KW-0479">Metal-binding</keyword>
<dbReference type="PANTHER" id="PTHR42859:SF10">
    <property type="entry name" value="DIMETHYLSULFOXIDE REDUCTASE CHAIN B"/>
    <property type="match status" value="1"/>
</dbReference>
<dbReference type="EMBL" id="DXCH01000057">
    <property type="protein sequence ID" value="HIZ06717.1"/>
    <property type="molecule type" value="Genomic_DNA"/>
</dbReference>
<dbReference type="PROSITE" id="PS00198">
    <property type="entry name" value="4FE4S_FER_1"/>
    <property type="match status" value="1"/>
</dbReference>
<dbReference type="Proteomes" id="UP000824024">
    <property type="component" value="Unassembled WGS sequence"/>
</dbReference>
<evidence type="ECO:0000313" key="8">
    <source>
        <dbReference type="EMBL" id="HIZ06717.1"/>
    </source>
</evidence>
<dbReference type="PANTHER" id="PTHR42859">
    <property type="entry name" value="OXIDOREDUCTASE"/>
    <property type="match status" value="1"/>
</dbReference>
<dbReference type="GO" id="GO:0046872">
    <property type="term" value="F:metal ion binding"/>
    <property type="evidence" value="ECO:0007669"/>
    <property type="project" value="UniProtKB-KW"/>
</dbReference>
<proteinExistence type="predicted"/>
<evidence type="ECO:0000256" key="2">
    <source>
        <dbReference type="ARBA" id="ARBA00022485"/>
    </source>
</evidence>
<protein>
    <submittedName>
        <fullName evidence="8">4Fe-4S dicluster domain-containing protein</fullName>
    </submittedName>
</protein>
<keyword evidence="5" id="KW-0408">Iron</keyword>
<gene>
    <name evidence="8" type="ORF">IAA08_02135</name>
</gene>
<evidence type="ECO:0000256" key="6">
    <source>
        <dbReference type="ARBA" id="ARBA00023014"/>
    </source>
</evidence>
<reference evidence="8" key="1">
    <citation type="journal article" date="2021" name="PeerJ">
        <title>Extensive microbial diversity within the chicken gut microbiome revealed by metagenomics and culture.</title>
        <authorList>
            <person name="Gilroy R."/>
            <person name="Ravi A."/>
            <person name="Getino M."/>
            <person name="Pursley I."/>
            <person name="Horton D.L."/>
            <person name="Alikhan N.F."/>
            <person name="Baker D."/>
            <person name="Gharbi K."/>
            <person name="Hall N."/>
            <person name="Watson M."/>
            <person name="Adriaenssens E.M."/>
            <person name="Foster-Nyarko E."/>
            <person name="Jarju S."/>
            <person name="Secka A."/>
            <person name="Antonio M."/>
            <person name="Oren A."/>
            <person name="Chaudhuri R.R."/>
            <person name="La Ragione R."/>
            <person name="Hildebrand F."/>
            <person name="Pallen M.J."/>
        </authorList>
    </citation>
    <scope>NUCLEOTIDE SEQUENCE</scope>
    <source>
        <strain evidence="8">CHK192-9172</strain>
    </source>
</reference>
<keyword evidence="4" id="KW-0249">Electron transport</keyword>
<evidence type="ECO:0000256" key="4">
    <source>
        <dbReference type="ARBA" id="ARBA00022982"/>
    </source>
</evidence>
<dbReference type="PROSITE" id="PS51379">
    <property type="entry name" value="4FE4S_FER_2"/>
    <property type="match status" value="1"/>
</dbReference>
<evidence type="ECO:0000256" key="1">
    <source>
        <dbReference type="ARBA" id="ARBA00022448"/>
    </source>
</evidence>
<comment type="caution">
    <text evidence="8">The sequence shown here is derived from an EMBL/GenBank/DDBJ whole genome shotgun (WGS) entry which is preliminary data.</text>
</comment>
<organism evidence="8 9">
    <name type="scientific">Candidatus Eubacterium avistercoris</name>
    <dbReference type="NCBI Taxonomy" id="2838567"/>
    <lineage>
        <taxon>Bacteria</taxon>
        <taxon>Bacillati</taxon>
        <taxon>Bacillota</taxon>
        <taxon>Clostridia</taxon>
        <taxon>Eubacteriales</taxon>
        <taxon>Eubacteriaceae</taxon>
        <taxon>Eubacterium</taxon>
    </lineage>
</organism>
<dbReference type="InterPro" id="IPR050294">
    <property type="entry name" value="RnfB_subfamily"/>
</dbReference>
<evidence type="ECO:0000313" key="9">
    <source>
        <dbReference type="Proteomes" id="UP000824024"/>
    </source>
</evidence>